<protein>
    <submittedName>
        <fullName evidence="2">Uncharacterized protein</fullName>
    </submittedName>
</protein>
<reference evidence="3" key="1">
    <citation type="submission" date="2020-06" db="EMBL/GenBank/DDBJ databases">
        <title>Draft genomic sequecing of Geomonas sp. Red745.</title>
        <authorList>
            <person name="Itoh H."/>
            <person name="Xu Z.X."/>
            <person name="Ushijima N."/>
            <person name="Masuda Y."/>
            <person name="Shiratori Y."/>
            <person name="Senoo K."/>
        </authorList>
    </citation>
    <scope>NUCLEOTIDE SEQUENCE [LARGE SCALE GENOMIC DNA]</scope>
    <source>
        <strain evidence="3">Red745</strain>
    </source>
</reference>
<gene>
    <name evidence="2" type="ORF">GMLC_30680</name>
</gene>
<name>A0A6V8NEE2_9BACT</name>
<evidence type="ECO:0000313" key="3">
    <source>
        <dbReference type="Proteomes" id="UP000587586"/>
    </source>
</evidence>
<comment type="caution">
    <text evidence="2">The sequence shown here is derived from an EMBL/GenBank/DDBJ whole genome shotgun (WGS) entry which is preliminary data.</text>
</comment>
<sequence length="180" mass="19138">MTHVAMPLLSAWQNFYVMVGSAAAAVIAIQFVVITLIANLRRPAPAETISAFATPTVVQLGSALLAAAIMNAPWSSLCAAALVLGLFGLGGLAYEATVIRRARRQTYYKPERADWIWYALLPGIAYATISVAALFLWTYSCPALFAVGAGVLALLLVGIHNAWDTVIHIVVVRLPGEAGE</sequence>
<keyword evidence="1" id="KW-1133">Transmembrane helix</keyword>
<proteinExistence type="predicted"/>
<feature type="transmembrane region" description="Helical" evidence="1">
    <location>
        <begin position="115"/>
        <end position="137"/>
    </location>
</feature>
<dbReference type="EMBL" id="BLXZ01000006">
    <property type="protein sequence ID" value="GFO69489.1"/>
    <property type="molecule type" value="Genomic_DNA"/>
</dbReference>
<feature type="transmembrane region" description="Helical" evidence="1">
    <location>
        <begin position="74"/>
        <end position="94"/>
    </location>
</feature>
<dbReference type="AlphaFoldDB" id="A0A6V8NEE2"/>
<feature type="transmembrane region" description="Helical" evidence="1">
    <location>
        <begin position="49"/>
        <end position="68"/>
    </location>
</feature>
<evidence type="ECO:0000256" key="1">
    <source>
        <dbReference type="SAM" id="Phobius"/>
    </source>
</evidence>
<keyword evidence="3" id="KW-1185">Reference proteome</keyword>
<feature type="transmembrane region" description="Helical" evidence="1">
    <location>
        <begin position="143"/>
        <end position="163"/>
    </location>
</feature>
<evidence type="ECO:0000313" key="2">
    <source>
        <dbReference type="EMBL" id="GFO69489.1"/>
    </source>
</evidence>
<keyword evidence="1" id="KW-0472">Membrane</keyword>
<accession>A0A6V8NEE2</accession>
<keyword evidence="1" id="KW-0812">Transmembrane</keyword>
<organism evidence="2 3">
    <name type="scientific">Geomonas limicola</name>
    <dbReference type="NCBI Taxonomy" id="2740186"/>
    <lineage>
        <taxon>Bacteria</taxon>
        <taxon>Pseudomonadati</taxon>
        <taxon>Thermodesulfobacteriota</taxon>
        <taxon>Desulfuromonadia</taxon>
        <taxon>Geobacterales</taxon>
        <taxon>Geobacteraceae</taxon>
        <taxon>Geomonas</taxon>
    </lineage>
</organism>
<dbReference type="Proteomes" id="UP000587586">
    <property type="component" value="Unassembled WGS sequence"/>
</dbReference>
<feature type="transmembrane region" description="Helical" evidence="1">
    <location>
        <begin position="15"/>
        <end position="37"/>
    </location>
</feature>